<dbReference type="EMBL" id="CAVMJV010000005">
    <property type="protein sequence ID" value="CAK5029167.1"/>
    <property type="molecule type" value="Genomic_DNA"/>
</dbReference>
<sequence>MIFDKVLKNYLIANFDNFEMKKMCGEHWDTSTWGYQHDDGQGSALGYNQPSVLGNYFTGHQQQNYGYQTDYGNQHIYGYQQNFGDYTGHRQYIGHGHEQYTGHGNYNMEHFKENMEIQGGSGYHVEEDTDAKEEGEFSD</sequence>
<protein>
    <submittedName>
        <fullName evidence="1">Uncharacterized protein</fullName>
    </submittedName>
</protein>
<proteinExistence type="predicted"/>
<gene>
    <name evidence="1" type="ORF">MENTE1834_LOCUS6835</name>
</gene>
<keyword evidence="2" id="KW-1185">Reference proteome</keyword>
<evidence type="ECO:0000313" key="1">
    <source>
        <dbReference type="EMBL" id="CAK5029167.1"/>
    </source>
</evidence>
<reference evidence="1" key="1">
    <citation type="submission" date="2023-11" db="EMBL/GenBank/DDBJ databases">
        <authorList>
            <person name="Poullet M."/>
        </authorList>
    </citation>
    <scope>NUCLEOTIDE SEQUENCE</scope>
    <source>
        <strain evidence="1">E1834</strain>
    </source>
</reference>
<dbReference type="Proteomes" id="UP001497535">
    <property type="component" value="Unassembled WGS sequence"/>
</dbReference>
<accession>A0ACB0Y2B1</accession>
<name>A0ACB0Y2B1_MELEN</name>
<comment type="caution">
    <text evidence="1">The sequence shown here is derived from an EMBL/GenBank/DDBJ whole genome shotgun (WGS) entry which is preliminary data.</text>
</comment>
<evidence type="ECO:0000313" key="2">
    <source>
        <dbReference type="Proteomes" id="UP001497535"/>
    </source>
</evidence>
<organism evidence="1 2">
    <name type="scientific">Meloidogyne enterolobii</name>
    <name type="common">Root-knot nematode worm</name>
    <name type="synonym">Meloidogyne mayaguensis</name>
    <dbReference type="NCBI Taxonomy" id="390850"/>
    <lineage>
        <taxon>Eukaryota</taxon>
        <taxon>Metazoa</taxon>
        <taxon>Ecdysozoa</taxon>
        <taxon>Nematoda</taxon>
        <taxon>Chromadorea</taxon>
        <taxon>Rhabditida</taxon>
        <taxon>Tylenchina</taxon>
        <taxon>Tylenchomorpha</taxon>
        <taxon>Tylenchoidea</taxon>
        <taxon>Meloidogynidae</taxon>
        <taxon>Meloidogyninae</taxon>
        <taxon>Meloidogyne</taxon>
    </lineage>
</organism>